<accession>A0A2S2P6B2</accession>
<evidence type="ECO:0000256" key="1">
    <source>
        <dbReference type="SAM" id="MobiDB-lite"/>
    </source>
</evidence>
<gene>
    <name evidence="2" type="ORF">g.54193</name>
</gene>
<dbReference type="EMBL" id="GGMR01012315">
    <property type="protein sequence ID" value="MBY24934.1"/>
    <property type="molecule type" value="Transcribed_RNA"/>
</dbReference>
<organism evidence="2">
    <name type="scientific">Schizaphis graminum</name>
    <name type="common">Green bug aphid</name>
    <dbReference type="NCBI Taxonomy" id="13262"/>
    <lineage>
        <taxon>Eukaryota</taxon>
        <taxon>Metazoa</taxon>
        <taxon>Ecdysozoa</taxon>
        <taxon>Arthropoda</taxon>
        <taxon>Hexapoda</taxon>
        <taxon>Insecta</taxon>
        <taxon>Pterygota</taxon>
        <taxon>Neoptera</taxon>
        <taxon>Paraneoptera</taxon>
        <taxon>Hemiptera</taxon>
        <taxon>Sternorrhyncha</taxon>
        <taxon>Aphidomorpha</taxon>
        <taxon>Aphidoidea</taxon>
        <taxon>Aphididae</taxon>
        <taxon>Aphidini</taxon>
        <taxon>Schizaphis</taxon>
    </lineage>
</organism>
<evidence type="ECO:0000313" key="2">
    <source>
        <dbReference type="EMBL" id="MBY24934.1"/>
    </source>
</evidence>
<sequence length="473" mass="54321">MIDLRIDAHELKEIENLELPCLESNEYAYNAETTSVCNLNIISEKPEKVLDTDVPIVKVFSVFTSFKLNYNMAGSIVDNAILYNEKKRAFTYVPPSPPTELIESTSYALDFTGRKFIFIGIDPTEQFQTVVHLLTSSRYVKISIDFLRRIFSLMGNILSFILNIPQSYKRMTFLDTDSYKISTMVYSGSNVLVIESKDIDGCRVLLNRKDLIRLQELEWCITENINEKELNIKPKIMRQMDEYCKYITEKCLRVDLQPKNLEEMENFIRTVEIRQSMATPSLSQIKIFATVQLAILCMDRWNAQNPKLYDKNFRRLSSLSPSYSLVNDEMSRLEEKINACDEINPLENDNNLVKYKYSPISPNYSSDNEISSIQKNDDISILAKPIVENNGFSNSLPSTSDGYDSDNCGQYPPWFITPRYIQPLSTSVADDENDGPTVFVHSPPPSPSFFNKSAKKRSAQHPTPLRNVKRRLL</sequence>
<protein>
    <submittedName>
        <fullName evidence="2">Uncharacterized protein</fullName>
    </submittedName>
</protein>
<name>A0A2S2P6B2_SCHGA</name>
<feature type="region of interest" description="Disordered" evidence="1">
    <location>
        <begin position="426"/>
        <end position="473"/>
    </location>
</feature>
<proteinExistence type="predicted"/>
<reference evidence="2" key="1">
    <citation type="submission" date="2018-04" db="EMBL/GenBank/DDBJ databases">
        <title>Transcriptome of Schizaphis graminum biotype I.</title>
        <authorList>
            <person name="Scully E.D."/>
            <person name="Geib S.M."/>
            <person name="Palmer N.A."/>
            <person name="Koch K."/>
            <person name="Bradshaw J."/>
            <person name="Heng-Moss T."/>
            <person name="Sarath G."/>
        </authorList>
    </citation>
    <scope>NUCLEOTIDE SEQUENCE</scope>
</reference>
<dbReference type="AlphaFoldDB" id="A0A2S2P6B2"/>